<reference evidence="1" key="1">
    <citation type="submission" date="2018-05" db="EMBL/GenBank/DDBJ databases">
        <authorList>
            <person name="Lanie J.A."/>
            <person name="Ng W.-L."/>
            <person name="Kazmierczak K.M."/>
            <person name="Andrzejewski T.M."/>
            <person name="Davidsen T.M."/>
            <person name="Wayne K.J."/>
            <person name="Tettelin H."/>
            <person name="Glass J.I."/>
            <person name="Rusch D."/>
            <person name="Podicherti R."/>
            <person name="Tsui H.-C.T."/>
            <person name="Winkler M.E."/>
        </authorList>
    </citation>
    <scope>NUCLEOTIDE SEQUENCE</scope>
</reference>
<proteinExistence type="predicted"/>
<gene>
    <name evidence="1" type="ORF">METZ01_LOCUS388671</name>
</gene>
<dbReference type="AlphaFoldDB" id="A0A382UP03"/>
<name>A0A382UP03_9ZZZZ</name>
<protein>
    <submittedName>
        <fullName evidence="1">Uncharacterized protein</fullName>
    </submittedName>
</protein>
<organism evidence="1">
    <name type="scientific">marine metagenome</name>
    <dbReference type="NCBI Taxonomy" id="408172"/>
    <lineage>
        <taxon>unclassified sequences</taxon>
        <taxon>metagenomes</taxon>
        <taxon>ecological metagenomes</taxon>
    </lineage>
</organism>
<sequence>MQNYISNLSNKSYFRSIIPKDLLTYFTGITEFRLSLNYVSNEDKQLLCLKLKQITDKVLLKLEIELIF</sequence>
<accession>A0A382UP03</accession>
<evidence type="ECO:0000313" key="1">
    <source>
        <dbReference type="EMBL" id="SVD35817.1"/>
    </source>
</evidence>
<dbReference type="EMBL" id="UINC01145592">
    <property type="protein sequence ID" value="SVD35817.1"/>
    <property type="molecule type" value="Genomic_DNA"/>
</dbReference>